<evidence type="ECO:0008006" key="4">
    <source>
        <dbReference type="Google" id="ProtNLM"/>
    </source>
</evidence>
<evidence type="ECO:0000256" key="1">
    <source>
        <dbReference type="SAM" id="MobiDB-lite"/>
    </source>
</evidence>
<organism evidence="2 3">
    <name type="scientific">Leptospirillum ferrodiazotrophum</name>
    <dbReference type="NCBI Taxonomy" id="412449"/>
    <lineage>
        <taxon>Bacteria</taxon>
        <taxon>Pseudomonadati</taxon>
        <taxon>Nitrospirota</taxon>
        <taxon>Nitrospiria</taxon>
        <taxon>Nitrospirales</taxon>
        <taxon>Nitrospiraceae</taxon>
        <taxon>Leptospirillum</taxon>
    </lineage>
</organism>
<feature type="compositionally biased region" description="Polar residues" evidence="1">
    <location>
        <begin position="112"/>
        <end position="126"/>
    </location>
</feature>
<evidence type="ECO:0000313" key="2">
    <source>
        <dbReference type="EMBL" id="EES53235.1"/>
    </source>
</evidence>
<accession>C6HVX3</accession>
<dbReference type="AlphaFoldDB" id="C6HVX3"/>
<protein>
    <recommendedName>
        <fullName evidence="4">Cytochrome 572</fullName>
    </recommendedName>
</protein>
<feature type="region of interest" description="Disordered" evidence="1">
    <location>
        <begin position="111"/>
        <end position="142"/>
    </location>
</feature>
<dbReference type="EMBL" id="GG693867">
    <property type="protein sequence ID" value="EES53235.1"/>
    <property type="molecule type" value="Genomic_DNA"/>
</dbReference>
<keyword evidence="3" id="KW-1185">Reference proteome</keyword>
<sequence length="563" mass="59624">MSSVRALPSGAMILKICLSLVILLFMVSESYAYAGFSRSYDLPCAFCHIQWPKLSDEGNFFRDRGFMLSTTGVANGLDLLFERPEAQNYFPIGFHMTMAYGGQSLAGVATPSRKTTLGDQDSSRISPVTLGENGAPSSSSWSNGAFSPDPWTVLSGGLLSSWISFWAEPGVTGPVVDKTAFSVESLWVRFDALFGTTLLNLYAGDVSQDPPFSSRRALQKGEGTPYMMYDYLPGAPEIVTNSSMSSFADYGSLVLPAYYDADRFQMKNNHTALRYFGYFFENGCGSDQSFSIDPCETRLSISLMPNSGLYGNPDGAPFSGGAAAAGVPGENNGFALFAHLTQSFGGWGATNGERVGLFALVGESALSLSGGGGASPDGVYHREGVDLSINPIPDGGLNIFGAWEIAVDPASALVANPALFGAGVAAISGLSYMSWFVEADYQPTIPGAVEETGSGSDMIILTANQVDMLEQPTFSGVAQQLPGNFDNVVEFGVADRYWLYGGDRTAISLFAEWQWMLNMGVGSFLAKGGAALEGYGTAQGAFSSGSFSNVTSNSVLAGVDFSF</sequence>
<name>C6HVX3_9BACT</name>
<gene>
    <name evidence="2" type="ORF">UBAL3_80150024</name>
</gene>
<proteinExistence type="predicted"/>
<reference evidence="2 3" key="1">
    <citation type="journal article" date="2009" name="Appl. Environ. Microbiol.">
        <title>Community genomic and proteomic analyses of chemoautotrophic iron-oxidizing "Leptospirillum rubarum" (Group II) and "Leptospirillum ferrodiazotrophum" (Group III) bacteria in acid mine drainage biofilms.</title>
        <authorList>
            <person name="Goltsman D.S."/>
            <person name="Denef V.J."/>
            <person name="Singer S.W."/>
            <person name="VerBerkmoes N.C."/>
            <person name="Lefsrud M."/>
            <person name="Mueller R.S."/>
            <person name="Dick G.J."/>
            <person name="Sun C.L."/>
            <person name="Wheeler K.E."/>
            <person name="Zemla A."/>
            <person name="Baker B.J."/>
            <person name="Hauser L."/>
            <person name="Land M."/>
            <person name="Shah M.B."/>
            <person name="Thelen M.P."/>
            <person name="Hettich R.L."/>
            <person name="Banfield J.F."/>
        </authorList>
    </citation>
    <scope>NUCLEOTIDE SEQUENCE [LARGE SCALE GENOMIC DNA]</scope>
</reference>
<evidence type="ECO:0000313" key="3">
    <source>
        <dbReference type="Proteomes" id="UP000009374"/>
    </source>
</evidence>
<dbReference type="Proteomes" id="UP000009374">
    <property type="component" value="Unassembled WGS sequence"/>
</dbReference>